<evidence type="ECO:0000313" key="1">
    <source>
        <dbReference type="EMBL" id="KKT67641.1"/>
    </source>
</evidence>
<proteinExistence type="predicted"/>
<sequence>MGKAKQLEKNIKLSEKLAEYIASTPSAVKNIPAGASFVVFSSKDEELNKLNSKLVVSLKSEGKKVVKATEEKNKKTPWSFSLAI</sequence>
<dbReference type="InterPro" id="IPR043707">
    <property type="entry name" value="DUF5647"/>
</dbReference>
<protein>
    <submittedName>
        <fullName evidence="1">Uncharacterized protein</fullName>
    </submittedName>
</protein>
<name>A0A0G1J7P5_9BACT</name>
<dbReference type="Proteomes" id="UP000033901">
    <property type="component" value="Unassembled WGS sequence"/>
</dbReference>
<comment type="caution">
    <text evidence="1">The sequence shown here is derived from an EMBL/GenBank/DDBJ whole genome shotgun (WGS) entry which is preliminary data.</text>
</comment>
<gene>
    <name evidence="1" type="ORF">UW61_C0005G0002</name>
</gene>
<organism evidence="1 2">
    <name type="scientific">Candidatus Curtissbacteria bacterium GW2011_GWC1_44_33</name>
    <dbReference type="NCBI Taxonomy" id="1618413"/>
    <lineage>
        <taxon>Bacteria</taxon>
        <taxon>Candidatus Curtissiibacteriota</taxon>
    </lineage>
</organism>
<evidence type="ECO:0000313" key="2">
    <source>
        <dbReference type="Proteomes" id="UP000033901"/>
    </source>
</evidence>
<reference evidence="1 2" key="1">
    <citation type="journal article" date="2015" name="Nature">
        <title>rRNA introns, odd ribosomes, and small enigmatic genomes across a large radiation of phyla.</title>
        <authorList>
            <person name="Brown C.T."/>
            <person name="Hug L.A."/>
            <person name="Thomas B.C."/>
            <person name="Sharon I."/>
            <person name="Castelle C.J."/>
            <person name="Singh A."/>
            <person name="Wilkins M.J."/>
            <person name="Williams K.H."/>
            <person name="Banfield J.F."/>
        </authorList>
    </citation>
    <scope>NUCLEOTIDE SEQUENCE [LARGE SCALE GENOMIC DNA]</scope>
</reference>
<dbReference type="AlphaFoldDB" id="A0A0G1J7P5"/>
<dbReference type="EMBL" id="LCIZ01000005">
    <property type="protein sequence ID" value="KKT67641.1"/>
    <property type="molecule type" value="Genomic_DNA"/>
</dbReference>
<accession>A0A0G1J7P5</accession>
<dbReference type="Pfam" id="PF18882">
    <property type="entry name" value="DUF5647"/>
    <property type="match status" value="1"/>
</dbReference>